<protein>
    <submittedName>
        <fullName evidence="1">Uncharacterized protein</fullName>
    </submittedName>
</protein>
<evidence type="ECO:0000313" key="2">
    <source>
        <dbReference type="Proteomes" id="UP000053477"/>
    </source>
</evidence>
<reference evidence="1 2" key="1">
    <citation type="submission" date="2015-04" db="EMBL/GenBank/DDBJ databases">
        <title>Complete genome sequence of Schizopora paradoxa KUC8140, a cosmopolitan wood degrader in East Asia.</title>
        <authorList>
            <consortium name="DOE Joint Genome Institute"/>
            <person name="Min B."/>
            <person name="Park H."/>
            <person name="Jang Y."/>
            <person name="Kim J.-J."/>
            <person name="Kim K.H."/>
            <person name="Pangilinan J."/>
            <person name="Lipzen A."/>
            <person name="Riley R."/>
            <person name="Grigoriev I.V."/>
            <person name="Spatafora J.W."/>
            <person name="Choi I.-G."/>
        </authorList>
    </citation>
    <scope>NUCLEOTIDE SEQUENCE [LARGE SCALE GENOMIC DNA]</scope>
    <source>
        <strain evidence="1 2">KUC8140</strain>
    </source>
</reference>
<dbReference type="Proteomes" id="UP000053477">
    <property type="component" value="Unassembled WGS sequence"/>
</dbReference>
<evidence type="ECO:0000313" key="1">
    <source>
        <dbReference type="EMBL" id="KLO15359.1"/>
    </source>
</evidence>
<keyword evidence="2" id="KW-1185">Reference proteome</keyword>
<dbReference type="InParanoid" id="A0A0H2RU12"/>
<dbReference type="EMBL" id="KQ085930">
    <property type="protein sequence ID" value="KLO15359.1"/>
    <property type="molecule type" value="Genomic_DNA"/>
</dbReference>
<proteinExistence type="predicted"/>
<accession>A0A0H2RU12</accession>
<organism evidence="1 2">
    <name type="scientific">Schizopora paradoxa</name>
    <dbReference type="NCBI Taxonomy" id="27342"/>
    <lineage>
        <taxon>Eukaryota</taxon>
        <taxon>Fungi</taxon>
        <taxon>Dikarya</taxon>
        <taxon>Basidiomycota</taxon>
        <taxon>Agaricomycotina</taxon>
        <taxon>Agaricomycetes</taxon>
        <taxon>Hymenochaetales</taxon>
        <taxon>Schizoporaceae</taxon>
        <taxon>Schizopora</taxon>
    </lineage>
</organism>
<sequence length="85" mass="9947">MSPLVIKAEGLPFSLYENPEIMEYSKLCPGPNIIFNETNFEEKVYDAKEVEQEIKKRYNFDVEIKNFCCVSLDSSQFVWVSRSLQ</sequence>
<dbReference type="AlphaFoldDB" id="A0A0H2RU12"/>
<gene>
    <name evidence="1" type="ORF">SCHPADRAFT_264175</name>
</gene>
<name>A0A0H2RU12_9AGAM</name>